<dbReference type="CDD" id="cd10423">
    <property type="entry name" value="RNase_RNase-L"/>
    <property type="match status" value="1"/>
</dbReference>
<dbReference type="AlphaFoldDB" id="A0A8C0Q0I7"/>
<dbReference type="InterPro" id="IPR038357">
    <property type="entry name" value="KEN_sf"/>
</dbReference>
<sequence length="248" mass="29403">LQEEQILRPSGTHRRDGIDPQKDQSWPQRLRALGLLVLYVVKKGEVPFVTLKTQSHEKIIQLSPDEETRDLIYHLFNPGDNVLEHLSGLLGHPFFWSWENRYRTLRDVGNESDIKQRLRNSRIVQLLQLENSECSRTFAQWTSKIDKYVMTVMNKFYEKKRNFYEDTPSDLLKFIRNLGEHINEDKNKEMRLIIGEPSRYLQMKFPDLVIYVYKKLQNTEYRKTGRSHVPEVPGWLSWWSIGLLVSGL</sequence>
<dbReference type="FunFam" id="1.20.1440.180:FF:000003">
    <property type="entry name" value="Ribonuclease L"/>
    <property type="match status" value="1"/>
</dbReference>
<keyword evidence="3" id="KW-0067">ATP-binding</keyword>
<accession>A0A8C0Q0I7</accession>
<dbReference type="Gene3D" id="1.20.1440.180">
    <property type="entry name" value="KEN domain"/>
    <property type="match status" value="1"/>
</dbReference>
<dbReference type="Ensembl" id="ENSCAFT00040004704.1">
    <property type="protein sequence ID" value="ENSCAFP00040004042.1"/>
    <property type="gene ID" value="ENSCAFG00040002465.1"/>
</dbReference>
<name>A0A8C0Q0I7_CANLF</name>
<dbReference type="InterPro" id="IPR045133">
    <property type="entry name" value="IRE1/2-like"/>
</dbReference>
<evidence type="ECO:0000256" key="4">
    <source>
        <dbReference type="SAM" id="MobiDB-lite"/>
    </source>
</evidence>
<evidence type="ECO:0000313" key="6">
    <source>
        <dbReference type="Ensembl" id="ENSCAFP00040004042.1"/>
    </source>
</evidence>
<reference evidence="6" key="1">
    <citation type="submission" date="2018-10" db="EMBL/GenBank/DDBJ databases">
        <title>De novo assembly of a Great Dane genome.</title>
        <authorList>
            <person name="Kidd J.M."/>
            <person name="Pendleton A.L."/>
            <person name="Shen F."/>
            <person name="Emery S."/>
        </authorList>
    </citation>
    <scope>NUCLEOTIDE SEQUENCE [LARGE SCALE GENOMIC DNA]</scope>
    <source>
        <strain evidence="6">Great Dane</strain>
    </source>
</reference>
<dbReference type="Proteomes" id="UP000694542">
    <property type="component" value="Chromosome 7"/>
</dbReference>
<keyword evidence="2" id="KW-0547">Nucleotide-binding</keyword>
<protein>
    <recommendedName>
        <fullName evidence="5">KEN domain-containing protein</fullName>
    </recommendedName>
</protein>
<dbReference type="PANTHER" id="PTHR13954:SF6">
    <property type="entry name" value="NON-SPECIFIC SERINE_THREONINE PROTEIN KINASE"/>
    <property type="match status" value="1"/>
</dbReference>
<feature type="domain" description="KEN" evidence="5">
    <location>
        <begin position="98"/>
        <end position="231"/>
    </location>
</feature>
<evidence type="ECO:0000256" key="3">
    <source>
        <dbReference type="ARBA" id="ARBA00022840"/>
    </source>
</evidence>
<proteinExistence type="predicted"/>
<feature type="region of interest" description="Disordered" evidence="4">
    <location>
        <begin position="1"/>
        <end position="23"/>
    </location>
</feature>
<dbReference type="SMART" id="SM00580">
    <property type="entry name" value="PUG"/>
    <property type="match status" value="1"/>
</dbReference>
<dbReference type="GO" id="GO:0030968">
    <property type="term" value="P:endoplasmic reticulum unfolded protein response"/>
    <property type="evidence" value="ECO:0007669"/>
    <property type="project" value="InterPro"/>
</dbReference>
<organism evidence="6 7">
    <name type="scientific">Canis lupus familiaris</name>
    <name type="common">Dog</name>
    <name type="synonym">Canis familiaris</name>
    <dbReference type="NCBI Taxonomy" id="9615"/>
    <lineage>
        <taxon>Eukaryota</taxon>
        <taxon>Metazoa</taxon>
        <taxon>Chordata</taxon>
        <taxon>Craniata</taxon>
        <taxon>Vertebrata</taxon>
        <taxon>Euteleostomi</taxon>
        <taxon>Mammalia</taxon>
        <taxon>Eutheria</taxon>
        <taxon>Laurasiatheria</taxon>
        <taxon>Carnivora</taxon>
        <taxon>Caniformia</taxon>
        <taxon>Canidae</taxon>
        <taxon>Canis</taxon>
    </lineage>
</organism>
<evidence type="ECO:0000256" key="1">
    <source>
        <dbReference type="ARBA" id="ARBA00022729"/>
    </source>
</evidence>
<dbReference type="GO" id="GO:0006397">
    <property type="term" value="P:mRNA processing"/>
    <property type="evidence" value="ECO:0007669"/>
    <property type="project" value="InterPro"/>
</dbReference>
<keyword evidence="1" id="KW-0732">Signal</keyword>
<reference evidence="6" key="2">
    <citation type="submission" date="2025-08" db="UniProtKB">
        <authorList>
            <consortium name="Ensembl"/>
        </authorList>
    </citation>
    <scope>IDENTIFICATION</scope>
</reference>
<feature type="compositionally biased region" description="Basic and acidic residues" evidence="4">
    <location>
        <begin position="13"/>
        <end position="22"/>
    </location>
</feature>
<dbReference type="GO" id="GO:0004674">
    <property type="term" value="F:protein serine/threonine kinase activity"/>
    <property type="evidence" value="ECO:0007669"/>
    <property type="project" value="InterPro"/>
</dbReference>
<dbReference type="InterPro" id="IPR010513">
    <property type="entry name" value="KEN_dom"/>
</dbReference>
<evidence type="ECO:0000313" key="7">
    <source>
        <dbReference type="Proteomes" id="UP000694542"/>
    </source>
</evidence>
<dbReference type="InterPro" id="IPR042745">
    <property type="entry name" value="RNase-L_RNase"/>
</dbReference>
<evidence type="ECO:0000256" key="2">
    <source>
        <dbReference type="ARBA" id="ARBA00022741"/>
    </source>
</evidence>
<dbReference type="GO" id="GO:0004521">
    <property type="term" value="F:RNA endonuclease activity"/>
    <property type="evidence" value="ECO:0007669"/>
    <property type="project" value="InterPro"/>
</dbReference>
<dbReference type="Gene3D" id="1.10.510.10">
    <property type="entry name" value="Transferase(Phosphotransferase) domain 1"/>
    <property type="match status" value="1"/>
</dbReference>
<dbReference type="Pfam" id="PF06479">
    <property type="entry name" value="Ribonuc_2-5A"/>
    <property type="match status" value="1"/>
</dbReference>
<evidence type="ECO:0000259" key="5">
    <source>
        <dbReference type="PROSITE" id="PS51392"/>
    </source>
</evidence>
<dbReference type="PANTHER" id="PTHR13954">
    <property type="entry name" value="IRE1-RELATED"/>
    <property type="match status" value="1"/>
</dbReference>
<dbReference type="PROSITE" id="PS51392">
    <property type="entry name" value="KEN"/>
    <property type="match status" value="1"/>
</dbReference>
<dbReference type="GO" id="GO:0005524">
    <property type="term" value="F:ATP binding"/>
    <property type="evidence" value="ECO:0007669"/>
    <property type="project" value="UniProtKB-KW"/>
</dbReference>